<protein>
    <submittedName>
        <fullName evidence="1">OsmC family peroxiredoxin</fullName>
    </submittedName>
</protein>
<evidence type="ECO:0000313" key="1">
    <source>
        <dbReference type="EMBL" id="THG32400.1"/>
    </source>
</evidence>
<dbReference type="InterPro" id="IPR015946">
    <property type="entry name" value="KH_dom-like_a/b"/>
</dbReference>
<dbReference type="InterPro" id="IPR036102">
    <property type="entry name" value="OsmC/Ohrsf"/>
</dbReference>
<dbReference type="RefSeq" id="WP_136426565.1">
    <property type="nucleotide sequence ID" value="NZ_SSSM01000002.1"/>
</dbReference>
<sequence length="155" mass="16854">MAAAHHFAVSVEWTGNRGTGTSAYRAYGRQNVITGQGKQPIDGSSARVFHGDVERWNPEELLIAALSECHMLSYLHSAVKAGVTITGYTDDATGTMDQEGDGGRFSEVILRPRVVLEDESQRALADSLHREASENCFIASSVNFPVRHEPVRPVG</sequence>
<evidence type="ECO:0000313" key="2">
    <source>
        <dbReference type="Proteomes" id="UP000309133"/>
    </source>
</evidence>
<accession>A0A4S4FPD5</accession>
<dbReference type="InterPro" id="IPR003718">
    <property type="entry name" value="OsmC/Ohr_fam"/>
</dbReference>
<dbReference type="EMBL" id="SSSM01000002">
    <property type="protein sequence ID" value="THG32400.1"/>
    <property type="molecule type" value="Genomic_DNA"/>
</dbReference>
<dbReference type="PANTHER" id="PTHR42830:SF2">
    <property type="entry name" value="OSMC_OHR FAMILY PROTEIN"/>
    <property type="match status" value="1"/>
</dbReference>
<dbReference type="AlphaFoldDB" id="A0A4S4FPD5"/>
<dbReference type="Gene3D" id="3.30.300.20">
    <property type="match status" value="1"/>
</dbReference>
<dbReference type="Pfam" id="PF02566">
    <property type="entry name" value="OsmC"/>
    <property type="match status" value="1"/>
</dbReference>
<dbReference type="Proteomes" id="UP000309133">
    <property type="component" value="Unassembled WGS sequence"/>
</dbReference>
<keyword evidence="2" id="KW-1185">Reference proteome</keyword>
<comment type="caution">
    <text evidence="1">The sequence shown here is derived from an EMBL/GenBank/DDBJ whole genome shotgun (WGS) entry which is preliminary data.</text>
</comment>
<organism evidence="1 2">
    <name type="scientific">Naasia lichenicola</name>
    <dbReference type="NCBI Taxonomy" id="2565933"/>
    <lineage>
        <taxon>Bacteria</taxon>
        <taxon>Bacillati</taxon>
        <taxon>Actinomycetota</taxon>
        <taxon>Actinomycetes</taxon>
        <taxon>Micrococcales</taxon>
        <taxon>Microbacteriaceae</taxon>
        <taxon>Naasia</taxon>
    </lineage>
</organism>
<dbReference type="SUPFAM" id="SSF82784">
    <property type="entry name" value="OsmC-like"/>
    <property type="match status" value="1"/>
</dbReference>
<dbReference type="OrthoDB" id="9795405at2"/>
<dbReference type="PANTHER" id="PTHR42830">
    <property type="entry name" value="OSMOTICALLY INDUCIBLE FAMILY PROTEIN"/>
    <property type="match status" value="1"/>
</dbReference>
<gene>
    <name evidence="1" type="ORF">E6C64_05130</name>
</gene>
<proteinExistence type="predicted"/>
<reference evidence="1 2" key="1">
    <citation type="submission" date="2019-04" db="EMBL/GenBank/DDBJ databases">
        <authorList>
            <person name="Jiang L."/>
        </authorList>
    </citation>
    <scope>NUCLEOTIDE SEQUENCE [LARGE SCALE GENOMIC DNA]</scope>
    <source>
        <strain evidence="1 2">YIM 131853</strain>
    </source>
</reference>
<dbReference type="InterPro" id="IPR052707">
    <property type="entry name" value="OsmC_Ohr_Peroxiredoxin"/>
</dbReference>
<name>A0A4S4FPD5_9MICO</name>